<evidence type="ECO:0000256" key="3">
    <source>
        <dbReference type="ARBA" id="ARBA00023125"/>
    </source>
</evidence>
<dbReference type="InterPro" id="IPR018062">
    <property type="entry name" value="HTH_AraC-typ_CS"/>
</dbReference>
<evidence type="ECO:0000256" key="5">
    <source>
        <dbReference type="ARBA" id="ARBA00023163"/>
    </source>
</evidence>
<reference evidence="7 8" key="1">
    <citation type="submission" date="2014-01" db="EMBL/GenBank/DDBJ databases">
        <title>Genome sequence determination for a cystic fibrosis isolate, Inquilinus limosus.</title>
        <authorList>
            <person name="Pino M."/>
            <person name="Di Conza J."/>
            <person name="Gutkind G."/>
        </authorList>
    </citation>
    <scope>NUCLEOTIDE SEQUENCE [LARGE SCALE GENOMIC DNA]</scope>
    <source>
        <strain evidence="7 8">MP06</strain>
    </source>
</reference>
<accession>A0A0A0DB42</accession>
<evidence type="ECO:0000313" key="7">
    <source>
        <dbReference type="EMBL" id="KGM35896.1"/>
    </source>
</evidence>
<dbReference type="PROSITE" id="PS00041">
    <property type="entry name" value="HTH_ARAC_FAMILY_1"/>
    <property type="match status" value="1"/>
</dbReference>
<evidence type="ECO:0000259" key="6">
    <source>
        <dbReference type="PROSITE" id="PS01124"/>
    </source>
</evidence>
<dbReference type="SUPFAM" id="SSF46689">
    <property type="entry name" value="Homeodomain-like"/>
    <property type="match status" value="1"/>
</dbReference>
<dbReference type="FunFam" id="1.10.10.60:FF:000132">
    <property type="entry name" value="AraC family transcriptional regulator"/>
    <property type="match status" value="1"/>
</dbReference>
<comment type="caution">
    <text evidence="7">The sequence shown here is derived from an EMBL/GenBank/DDBJ whole genome shotgun (WGS) entry which is preliminary data.</text>
</comment>
<name>A0A0A0DB42_9PROT</name>
<dbReference type="PROSITE" id="PS01124">
    <property type="entry name" value="HTH_ARAC_FAMILY_2"/>
    <property type="match status" value="1"/>
</dbReference>
<dbReference type="Pfam" id="PF02311">
    <property type="entry name" value="AraC_binding"/>
    <property type="match status" value="1"/>
</dbReference>
<dbReference type="InterPro" id="IPR003313">
    <property type="entry name" value="AraC-bd"/>
</dbReference>
<dbReference type="AlphaFoldDB" id="A0A0A0DB42"/>
<dbReference type="GO" id="GO:0043565">
    <property type="term" value="F:sequence-specific DNA binding"/>
    <property type="evidence" value="ECO:0007669"/>
    <property type="project" value="InterPro"/>
</dbReference>
<dbReference type="InterPro" id="IPR020449">
    <property type="entry name" value="Tscrpt_reg_AraC-type_HTH"/>
</dbReference>
<keyword evidence="5" id="KW-0804">Transcription</keyword>
<dbReference type="Gene3D" id="1.10.10.60">
    <property type="entry name" value="Homeodomain-like"/>
    <property type="match status" value="1"/>
</dbReference>
<dbReference type="EMBL" id="JANX01000007">
    <property type="protein sequence ID" value="KGM35896.1"/>
    <property type="molecule type" value="Genomic_DNA"/>
</dbReference>
<evidence type="ECO:0000256" key="1">
    <source>
        <dbReference type="ARBA" id="ARBA00022491"/>
    </source>
</evidence>
<dbReference type="Gene3D" id="2.60.120.10">
    <property type="entry name" value="Jelly Rolls"/>
    <property type="match status" value="1"/>
</dbReference>
<dbReference type="CDD" id="cd06124">
    <property type="entry name" value="cupin_NimR-like_N"/>
    <property type="match status" value="1"/>
</dbReference>
<protein>
    <submittedName>
        <fullName evidence="7">AraC family transcriptional regulator</fullName>
    </submittedName>
</protein>
<organism evidence="7 8">
    <name type="scientific">Inquilinus limosus MP06</name>
    <dbReference type="NCBI Taxonomy" id="1398085"/>
    <lineage>
        <taxon>Bacteria</taxon>
        <taxon>Pseudomonadati</taxon>
        <taxon>Pseudomonadota</taxon>
        <taxon>Alphaproteobacteria</taxon>
        <taxon>Rhodospirillales</taxon>
        <taxon>Rhodospirillaceae</taxon>
        <taxon>Inquilinus</taxon>
    </lineage>
</organism>
<dbReference type="PANTHER" id="PTHR11019">
    <property type="entry name" value="HTH-TYPE TRANSCRIPTIONAL REGULATOR NIMR"/>
    <property type="match status" value="1"/>
</dbReference>
<keyword evidence="1" id="KW-0678">Repressor</keyword>
<dbReference type="RefSeq" id="WP_034831237.1">
    <property type="nucleotide sequence ID" value="NZ_JANX01000007.1"/>
</dbReference>
<dbReference type="InterPro" id="IPR014710">
    <property type="entry name" value="RmlC-like_jellyroll"/>
</dbReference>
<dbReference type="SMART" id="SM00342">
    <property type="entry name" value="HTH_ARAC"/>
    <property type="match status" value="1"/>
</dbReference>
<sequence>MLTHEDCQVTPRPLAAFPSDHEAGIVLPAHSHRRAQLIHAIAGVMTVHAAPGSWVVPTGRAVWMPGGIEHEIRTASPIRMRTVFVEPDARPDLPRDCRVLQVSPLLRELVIAAMDLPLAYELGGRDQRIMELILDELRLATVLDFHVPMPRHPRLAALCGRFVADPSRPAEMEGWARSLAMSSRTMARLFRRETGMSFGDWCRRARVLLSLPRLAEGRSILEVALEHGYDSPSAFAAMFRRELGVPPSAYSQRGERRSG</sequence>
<dbReference type="InterPro" id="IPR011051">
    <property type="entry name" value="RmlC_Cupin_sf"/>
</dbReference>
<dbReference type="PANTHER" id="PTHR11019:SF159">
    <property type="entry name" value="TRANSCRIPTIONAL REGULATOR-RELATED"/>
    <property type="match status" value="1"/>
</dbReference>
<proteinExistence type="predicted"/>
<dbReference type="Pfam" id="PF12833">
    <property type="entry name" value="HTH_18"/>
    <property type="match status" value="1"/>
</dbReference>
<dbReference type="PRINTS" id="PR00032">
    <property type="entry name" value="HTHARAC"/>
</dbReference>
<feature type="domain" description="HTH araC/xylS-type" evidence="6">
    <location>
        <begin position="156"/>
        <end position="253"/>
    </location>
</feature>
<evidence type="ECO:0000313" key="8">
    <source>
        <dbReference type="Proteomes" id="UP000029995"/>
    </source>
</evidence>
<keyword evidence="4" id="KW-0010">Activator</keyword>
<dbReference type="InterPro" id="IPR018060">
    <property type="entry name" value="HTH_AraC"/>
</dbReference>
<evidence type="ECO:0000256" key="2">
    <source>
        <dbReference type="ARBA" id="ARBA00023015"/>
    </source>
</evidence>
<dbReference type="GO" id="GO:0003700">
    <property type="term" value="F:DNA-binding transcription factor activity"/>
    <property type="evidence" value="ECO:0007669"/>
    <property type="project" value="InterPro"/>
</dbReference>
<dbReference type="InterPro" id="IPR009057">
    <property type="entry name" value="Homeodomain-like_sf"/>
</dbReference>
<keyword evidence="3" id="KW-0238">DNA-binding</keyword>
<dbReference type="SUPFAM" id="SSF51182">
    <property type="entry name" value="RmlC-like cupins"/>
    <property type="match status" value="1"/>
</dbReference>
<dbReference type="Proteomes" id="UP000029995">
    <property type="component" value="Unassembled WGS sequence"/>
</dbReference>
<evidence type="ECO:0000256" key="4">
    <source>
        <dbReference type="ARBA" id="ARBA00023159"/>
    </source>
</evidence>
<keyword evidence="2" id="KW-0805">Transcription regulation</keyword>
<gene>
    <name evidence="7" type="ORF">P409_01855</name>
</gene>